<feature type="non-terminal residue" evidence="2">
    <location>
        <position position="156"/>
    </location>
</feature>
<keyword evidence="1" id="KW-1133">Transmembrane helix</keyword>
<feature type="transmembrane region" description="Helical" evidence="1">
    <location>
        <begin position="88"/>
        <end position="113"/>
    </location>
</feature>
<organism evidence="2 3">
    <name type="scientific">Slackia piriformis</name>
    <dbReference type="NCBI Taxonomy" id="626934"/>
    <lineage>
        <taxon>Bacteria</taxon>
        <taxon>Bacillati</taxon>
        <taxon>Actinomycetota</taxon>
        <taxon>Coriobacteriia</taxon>
        <taxon>Eggerthellales</taxon>
        <taxon>Eggerthellaceae</taxon>
        <taxon>Slackia</taxon>
    </lineage>
</organism>
<dbReference type="Proteomes" id="UP000727506">
    <property type="component" value="Unassembled WGS sequence"/>
</dbReference>
<keyword evidence="1" id="KW-0812">Transmembrane</keyword>
<sequence>MAVLFGVVALAGVFSWVIVKNDELSGLGKNVRLGTFRHPHGRLMETHCENVPENVPYKMRLMRVLPLVTFVVMDIVAIAALVMEYNGILAGVVIVDILMAGLAAVPIAFECMLRMPKASQRFSSFVLVMLAGLVLATACGMFSKFLCGNGPDILVT</sequence>
<feature type="transmembrane region" description="Helical" evidence="1">
    <location>
        <begin position="64"/>
        <end position="82"/>
    </location>
</feature>
<name>A0A943UV82_9ACTN</name>
<evidence type="ECO:0000256" key="1">
    <source>
        <dbReference type="SAM" id="Phobius"/>
    </source>
</evidence>
<protein>
    <submittedName>
        <fullName evidence="2">Uncharacterized protein</fullName>
    </submittedName>
</protein>
<proteinExistence type="predicted"/>
<accession>A0A943UV82</accession>
<keyword evidence="1" id="KW-0472">Membrane</keyword>
<gene>
    <name evidence="2" type="ORF">KH142_08720</name>
</gene>
<evidence type="ECO:0000313" key="2">
    <source>
        <dbReference type="EMBL" id="MBS6941531.1"/>
    </source>
</evidence>
<comment type="caution">
    <text evidence="2">The sequence shown here is derived from an EMBL/GenBank/DDBJ whole genome shotgun (WGS) entry which is preliminary data.</text>
</comment>
<feature type="transmembrane region" description="Helical" evidence="1">
    <location>
        <begin position="125"/>
        <end position="146"/>
    </location>
</feature>
<evidence type="ECO:0000313" key="3">
    <source>
        <dbReference type="Proteomes" id="UP000727506"/>
    </source>
</evidence>
<reference evidence="2" key="1">
    <citation type="submission" date="2021-02" db="EMBL/GenBank/DDBJ databases">
        <title>Infant gut strain persistence is associated with maternal origin, phylogeny, and functional potential including surface adhesion and iron acquisition.</title>
        <authorList>
            <person name="Lou Y.C."/>
        </authorList>
    </citation>
    <scope>NUCLEOTIDE SEQUENCE</scope>
    <source>
        <strain evidence="2">L2_039_000G1_dasL2_039_000G1_concoct_11</strain>
    </source>
</reference>
<dbReference type="EMBL" id="JAGZSV010000213">
    <property type="protein sequence ID" value="MBS6941531.1"/>
    <property type="molecule type" value="Genomic_DNA"/>
</dbReference>
<dbReference type="AlphaFoldDB" id="A0A943UV82"/>